<keyword evidence="1" id="KW-0378">Hydrolase</keyword>
<accession>A0AAV7DYA6</accession>
<keyword evidence="2" id="KW-0326">Glycosidase</keyword>
<dbReference type="PANTHER" id="PTHR45708:SF49">
    <property type="entry name" value="ENDOCHITINASE"/>
    <property type="match status" value="1"/>
</dbReference>
<evidence type="ECO:0000256" key="2">
    <source>
        <dbReference type="ARBA" id="ARBA00023295"/>
    </source>
</evidence>
<evidence type="ECO:0000313" key="3">
    <source>
        <dbReference type="EMBL" id="KAG9441615.1"/>
    </source>
</evidence>
<gene>
    <name evidence="3" type="ORF">H6P81_017469</name>
</gene>
<dbReference type="EMBL" id="JAINDJ010000007">
    <property type="protein sequence ID" value="KAG9441615.1"/>
    <property type="molecule type" value="Genomic_DNA"/>
</dbReference>
<dbReference type="InterPro" id="IPR017853">
    <property type="entry name" value="GH"/>
</dbReference>
<dbReference type="PANTHER" id="PTHR45708">
    <property type="entry name" value="ENDOCHITINASE"/>
    <property type="match status" value="1"/>
</dbReference>
<dbReference type="AlphaFoldDB" id="A0AAV7DYA6"/>
<dbReference type="GO" id="GO:0004568">
    <property type="term" value="F:chitinase activity"/>
    <property type="evidence" value="ECO:0007669"/>
    <property type="project" value="TreeGrafter"/>
</dbReference>
<protein>
    <submittedName>
        <fullName evidence="3">Uncharacterized protein</fullName>
    </submittedName>
</protein>
<proteinExistence type="predicted"/>
<keyword evidence="4" id="KW-1185">Reference proteome</keyword>
<comment type="caution">
    <text evidence="3">The sequence shown here is derived from an EMBL/GenBank/DDBJ whole genome shotgun (WGS) entry which is preliminary data.</text>
</comment>
<evidence type="ECO:0000313" key="4">
    <source>
        <dbReference type="Proteomes" id="UP000825729"/>
    </source>
</evidence>
<name>A0AAV7DYA6_ARIFI</name>
<organism evidence="3 4">
    <name type="scientific">Aristolochia fimbriata</name>
    <name type="common">White veined hardy Dutchman's pipe vine</name>
    <dbReference type="NCBI Taxonomy" id="158543"/>
    <lineage>
        <taxon>Eukaryota</taxon>
        <taxon>Viridiplantae</taxon>
        <taxon>Streptophyta</taxon>
        <taxon>Embryophyta</taxon>
        <taxon>Tracheophyta</taxon>
        <taxon>Spermatophyta</taxon>
        <taxon>Magnoliopsida</taxon>
        <taxon>Magnoliidae</taxon>
        <taxon>Piperales</taxon>
        <taxon>Aristolochiaceae</taxon>
        <taxon>Aristolochia</taxon>
    </lineage>
</organism>
<dbReference type="SUPFAM" id="SSF51445">
    <property type="entry name" value="(Trans)glycosidases"/>
    <property type="match status" value="1"/>
</dbReference>
<dbReference type="Proteomes" id="UP000825729">
    <property type="component" value="Unassembled WGS sequence"/>
</dbReference>
<reference evidence="3 4" key="1">
    <citation type="submission" date="2021-07" db="EMBL/GenBank/DDBJ databases">
        <title>The Aristolochia fimbriata genome: insights into angiosperm evolution, floral development and chemical biosynthesis.</title>
        <authorList>
            <person name="Jiao Y."/>
        </authorList>
    </citation>
    <scope>NUCLEOTIDE SEQUENCE [LARGE SCALE GENOMIC DNA]</scope>
    <source>
        <strain evidence="3">IBCAS-2021</strain>
        <tissue evidence="3">Leaf</tissue>
    </source>
</reference>
<evidence type="ECO:0000256" key="1">
    <source>
        <dbReference type="ARBA" id="ARBA00022801"/>
    </source>
</evidence>
<dbReference type="Gene3D" id="3.20.20.80">
    <property type="entry name" value="Glycosidases"/>
    <property type="match status" value="2"/>
</dbReference>
<sequence length="289" mass="32110">MAYIDESDFVCLGSCMPNKQGSFHLSTPIVNQSFSSLPLLCKYISLLVPSLLLISKYPYNGVLPRRRDCNLINGNKLNENEGTLAETCSSGNYAFVNIAFLPTFENGQTPVLYLAGHYDPSSTNGCTGLSKDIKACQKQGIKTGRKTGPNSNSSRPLGDAVLDDIDFDFEGGTNQHWNDLARRRSILQQHHMQCLFPDAWTDLFDYVCVQFYNNPPFQYSSGAGDVNNLENAWKQWIEATPASKILILGLPACSSCCSGHWLSFLRTLWFLKGSNEYGGVMLHVVQVLR</sequence>
<dbReference type="GO" id="GO:0005576">
    <property type="term" value="C:extracellular region"/>
    <property type="evidence" value="ECO:0007669"/>
    <property type="project" value="TreeGrafter"/>
</dbReference>
<dbReference type="InterPro" id="IPR050542">
    <property type="entry name" value="Glycosyl_Hydrlase18_Chitinase"/>
</dbReference>